<proteinExistence type="predicted"/>
<feature type="region of interest" description="Disordered" evidence="1">
    <location>
        <begin position="487"/>
        <end position="514"/>
    </location>
</feature>
<feature type="compositionally biased region" description="Basic residues" evidence="1">
    <location>
        <begin position="747"/>
        <end position="758"/>
    </location>
</feature>
<feature type="region of interest" description="Disordered" evidence="1">
    <location>
        <begin position="528"/>
        <end position="661"/>
    </location>
</feature>
<evidence type="ECO:0000313" key="3">
    <source>
        <dbReference type="Proteomes" id="UP000886885"/>
    </source>
</evidence>
<feature type="compositionally biased region" description="Polar residues" evidence="1">
    <location>
        <begin position="143"/>
        <end position="152"/>
    </location>
</feature>
<feature type="region of interest" description="Disordered" evidence="1">
    <location>
        <begin position="794"/>
        <end position="816"/>
    </location>
</feature>
<feature type="compositionally biased region" description="Low complexity" evidence="1">
    <location>
        <begin position="567"/>
        <end position="621"/>
    </location>
</feature>
<gene>
    <name evidence="2" type="ORF">POTOM_028567</name>
</gene>
<feature type="compositionally biased region" description="Basic and acidic residues" evidence="1">
    <location>
        <begin position="244"/>
        <end position="255"/>
    </location>
</feature>
<feature type="compositionally biased region" description="Polar residues" evidence="1">
    <location>
        <begin position="228"/>
        <end position="243"/>
    </location>
</feature>
<feature type="compositionally biased region" description="Basic and acidic residues" evidence="1">
    <location>
        <begin position="630"/>
        <end position="643"/>
    </location>
</feature>
<dbReference type="OrthoDB" id="1296610at2759"/>
<organism evidence="2 3">
    <name type="scientific">Populus tomentosa</name>
    <name type="common">Chinese white poplar</name>
    <dbReference type="NCBI Taxonomy" id="118781"/>
    <lineage>
        <taxon>Eukaryota</taxon>
        <taxon>Viridiplantae</taxon>
        <taxon>Streptophyta</taxon>
        <taxon>Embryophyta</taxon>
        <taxon>Tracheophyta</taxon>
        <taxon>Spermatophyta</taxon>
        <taxon>Magnoliopsida</taxon>
        <taxon>eudicotyledons</taxon>
        <taxon>Gunneridae</taxon>
        <taxon>Pentapetalae</taxon>
        <taxon>rosids</taxon>
        <taxon>fabids</taxon>
        <taxon>Malpighiales</taxon>
        <taxon>Salicaceae</taxon>
        <taxon>Saliceae</taxon>
        <taxon>Populus</taxon>
    </lineage>
</organism>
<comment type="caution">
    <text evidence="2">The sequence shown here is derived from an EMBL/GenBank/DDBJ whole genome shotgun (WGS) entry which is preliminary data.</text>
</comment>
<reference evidence="2" key="1">
    <citation type="journal article" date="2020" name="bioRxiv">
        <title>Hybrid origin of Populus tomentosa Carr. identified through genome sequencing and phylogenomic analysis.</title>
        <authorList>
            <person name="An X."/>
            <person name="Gao K."/>
            <person name="Chen Z."/>
            <person name="Li J."/>
            <person name="Yang X."/>
            <person name="Yang X."/>
            <person name="Zhou J."/>
            <person name="Guo T."/>
            <person name="Zhao T."/>
            <person name="Huang S."/>
            <person name="Miao D."/>
            <person name="Khan W.U."/>
            <person name="Rao P."/>
            <person name="Ye M."/>
            <person name="Lei B."/>
            <person name="Liao W."/>
            <person name="Wang J."/>
            <person name="Ji L."/>
            <person name="Li Y."/>
            <person name="Guo B."/>
            <person name="Mustafa N.S."/>
            <person name="Li S."/>
            <person name="Yun Q."/>
            <person name="Keller S.R."/>
            <person name="Mao J."/>
            <person name="Zhang R."/>
            <person name="Strauss S.H."/>
        </authorList>
    </citation>
    <scope>NUCLEOTIDE SEQUENCE</scope>
    <source>
        <strain evidence="2">GM15</strain>
        <tissue evidence="2">Leaf</tissue>
    </source>
</reference>
<dbReference type="Proteomes" id="UP000886885">
    <property type="component" value="Chromosome 7D"/>
</dbReference>
<dbReference type="EMBL" id="JAAWWB010000014">
    <property type="protein sequence ID" value="KAG6767363.1"/>
    <property type="molecule type" value="Genomic_DNA"/>
</dbReference>
<sequence length="816" mass="91140">MTVNANRMELEDVHSDICSLRKLYGLLQGSPDGVQMAGFDLKFQSLDFVEHLLMHTEPHSLAHKGTAYSWMPLKTYGTAAFSLVPHTLCNLFFTRCFTFLSSVCILDERARVLLKNLLDAATEKALLAYSKIIVAAQLGVSNTPYSSQSVQPKTMPYPEPPVSPDAENASPSTIQSSNAKTNLYVNSAWENEQSLIKRTPQDSGSEHSKFSVSLNKPEGRKKFCRVCKQSSMKQRNSDNNLNKDGNERDQHHDEASWINGNPKGSHELKSKGLKSAVTCSEEPRRKRNSEIQCQPSVTSSASWASSSLCSKFVKLGPEFLSGKIDKHREDSESNFLKEVASAMKFSESGMPSSSLQLYGENADSLKANNAAFVHNLSVADNSIRTEMQSIQRDGAVAVGDMSCPKRQNGDGSVAMGETNRAERQNVRGIVERIESLNRASSQKNYQTCQYVSGLQVPPSQGYVVKKSSMHGMKVRQDTPLQNPLARLKKKSTPSVPSIPPSAGSMVPSHKRNLPRQTFIRPTLLDYDDHHNRITPRRSYVDSQEELDETTSSSSNGRSPELSDERASSSSNPHSPELSDATASSSSNPRSPIESYETASSSSSPHSSYSWTSQQQTTGSSRGSDEDPEDYYERGDPPPREKGPSRRCRSPSHKKKATGRLRGLKNKLGLIFHHQHHHHHHHHHDDNDGEKAPTKSMWKNLHKMFQNKELKHNDKAYQKKAVEKFGKSVVVSNKKQKAGHFRALVKGLMKHSKHSKKSKPSNGGIGRHLGRVQNGHDNKHWWKMFQRHRRGVKLPNRGRVKLGIPRKKKKPRLKTLK</sequence>
<feature type="region of interest" description="Disordered" evidence="1">
    <location>
        <begin position="747"/>
        <end position="773"/>
    </location>
</feature>
<evidence type="ECO:0000256" key="1">
    <source>
        <dbReference type="SAM" id="MobiDB-lite"/>
    </source>
</evidence>
<feature type="compositionally biased region" description="Basic residues" evidence="1">
    <location>
        <begin position="644"/>
        <end position="661"/>
    </location>
</feature>
<feature type="region of interest" description="Disordered" evidence="1">
    <location>
        <begin position="227"/>
        <end position="296"/>
    </location>
</feature>
<dbReference type="AlphaFoldDB" id="A0A8X7Z998"/>
<accession>A0A8X7Z998</accession>
<feature type="region of interest" description="Disordered" evidence="1">
    <location>
        <begin position="143"/>
        <end position="177"/>
    </location>
</feature>
<evidence type="ECO:0000313" key="2">
    <source>
        <dbReference type="EMBL" id="KAG6767363.1"/>
    </source>
</evidence>
<protein>
    <submittedName>
        <fullName evidence="2">Uncharacterized protein</fullName>
    </submittedName>
</protein>
<keyword evidence="3" id="KW-1185">Reference proteome</keyword>
<name>A0A8X7Z998_POPTO</name>